<dbReference type="PANTHER" id="PTHR30537:SF5">
    <property type="entry name" value="HTH-TYPE TRANSCRIPTIONAL ACTIVATOR TTDR-RELATED"/>
    <property type="match status" value="1"/>
</dbReference>
<evidence type="ECO:0000313" key="7">
    <source>
        <dbReference type="Proteomes" id="UP001524587"/>
    </source>
</evidence>
<organism evidence="6 7">
    <name type="scientific">Endosaccharibacter trunci</name>
    <dbReference type="NCBI Taxonomy" id="2812733"/>
    <lineage>
        <taxon>Bacteria</taxon>
        <taxon>Pseudomonadati</taxon>
        <taxon>Pseudomonadota</taxon>
        <taxon>Alphaproteobacteria</taxon>
        <taxon>Acetobacterales</taxon>
        <taxon>Acetobacteraceae</taxon>
        <taxon>Endosaccharibacter</taxon>
    </lineage>
</organism>
<dbReference type="Gene3D" id="1.10.10.10">
    <property type="entry name" value="Winged helix-like DNA-binding domain superfamily/Winged helix DNA-binding domain"/>
    <property type="match status" value="1"/>
</dbReference>
<reference evidence="6 7" key="1">
    <citation type="submission" date="2022-06" db="EMBL/GenBank/DDBJ databases">
        <title>Endosaccharibacter gen. nov., sp. nov., endophytic bacteria isolated from sugarcane.</title>
        <authorList>
            <person name="Pitiwittayakul N."/>
            <person name="Yukphan P."/>
            <person name="Charoenyingcharoen P."/>
            <person name="Tanasupawat S."/>
        </authorList>
    </citation>
    <scope>NUCLEOTIDE SEQUENCE [LARGE SCALE GENOMIC DNA]</scope>
    <source>
        <strain evidence="6 7">KSS8</strain>
    </source>
</reference>
<accession>A0ABT1W681</accession>
<dbReference type="PANTHER" id="PTHR30537">
    <property type="entry name" value="HTH-TYPE TRANSCRIPTIONAL REGULATOR"/>
    <property type="match status" value="1"/>
</dbReference>
<evidence type="ECO:0000259" key="5">
    <source>
        <dbReference type="PROSITE" id="PS50931"/>
    </source>
</evidence>
<evidence type="ECO:0000256" key="1">
    <source>
        <dbReference type="ARBA" id="ARBA00009437"/>
    </source>
</evidence>
<evidence type="ECO:0000256" key="2">
    <source>
        <dbReference type="ARBA" id="ARBA00023015"/>
    </source>
</evidence>
<comment type="similarity">
    <text evidence="1">Belongs to the LysR transcriptional regulatory family.</text>
</comment>
<dbReference type="Proteomes" id="UP001524587">
    <property type="component" value="Unassembled WGS sequence"/>
</dbReference>
<evidence type="ECO:0000256" key="4">
    <source>
        <dbReference type="ARBA" id="ARBA00023163"/>
    </source>
</evidence>
<dbReference type="Pfam" id="PF00126">
    <property type="entry name" value="HTH_1"/>
    <property type="match status" value="1"/>
</dbReference>
<keyword evidence="7" id="KW-1185">Reference proteome</keyword>
<sequence>MTRQLPDLEAWAIFATVAEYGSFSRAAAELGLSNPTVSKAIGRLEARLGFALLSRTSRRLSLTGAGQAALERASRILSEGEAVEQEAAEQARAPRGRVRLSAPLSFGIAHLAPVLPGLLRAYPEIELDLALSDRKVDLVAEGYDLALRIGSLVDSSLLSRRLCSVRLLLVGAPGYFELHGTPKRPSDLLRHRVIGYTGGGGRNAWRFTHPEEGEETVQPPARLWTDNADVVMPVLLAGQALAVLPEFAVWQELRDGSLLAALPDWPIAALGLHLLMPPNPLRPARVQAVIDLLSRELVRAPWASEGIKIAPEEKTVFS</sequence>
<evidence type="ECO:0000313" key="6">
    <source>
        <dbReference type="EMBL" id="MCQ8278392.1"/>
    </source>
</evidence>
<dbReference type="PROSITE" id="PS50931">
    <property type="entry name" value="HTH_LYSR"/>
    <property type="match status" value="1"/>
</dbReference>
<dbReference type="EMBL" id="JAMSKV010000005">
    <property type="protein sequence ID" value="MCQ8278392.1"/>
    <property type="molecule type" value="Genomic_DNA"/>
</dbReference>
<comment type="caution">
    <text evidence="6">The sequence shown here is derived from an EMBL/GenBank/DDBJ whole genome shotgun (WGS) entry which is preliminary data.</text>
</comment>
<gene>
    <name evidence="6" type="ORF">NFI95_07995</name>
</gene>
<protein>
    <submittedName>
        <fullName evidence="6">LysR family transcriptional regulator</fullName>
    </submittedName>
</protein>
<dbReference type="RefSeq" id="WP_422863863.1">
    <property type="nucleotide sequence ID" value="NZ_JAMSKV010000005.1"/>
</dbReference>
<keyword evidence="4" id="KW-0804">Transcription</keyword>
<dbReference type="PRINTS" id="PR00039">
    <property type="entry name" value="HTHLYSR"/>
</dbReference>
<dbReference type="InterPro" id="IPR000847">
    <property type="entry name" value="LysR_HTH_N"/>
</dbReference>
<dbReference type="InterPro" id="IPR036388">
    <property type="entry name" value="WH-like_DNA-bd_sf"/>
</dbReference>
<dbReference type="InterPro" id="IPR005119">
    <property type="entry name" value="LysR_subst-bd"/>
</dbReference>
<keyword evidence="3" id="KW-0238">DNA-binding</keyword>
<keyword evidence="2" id="KW-0805">Transcription regulation</keyword>
<dbReference type="Pfam" id="PF03466">
    <property type="entry name" value="LysR_substrate"/>
    <property type="match status" value="1"/>
</dbReference>
<dbReference type="InterPro" id="IPR058163">
    <property type="entry name" value="LysR-type_TF_proteobact-type"/>
</dbReference>
<dbReference type="SUPFAM" id="SSF46785">
    <property type="entry name" value="Winged helix' DNA-binding domain"/>
    <property type="match status" value="1"/>
</dbReference>
<dbReference type="InterPro" id="IPR036390">
    <property type="entry name" value="WH_DNA-bd_sf"/>
</dbReference>
<feature type="domain" description="HTH lysR-type" evidence="5">
    <location>
        <begin position="6"/>
        <end position="63"/>
    </location>
</feature>
<evidence type="ECO:0000256" key="3">
    <source>
        <dbReference type="ARBA" id="ARBA00023125"/>
    </source>
</evidence>
<name>A0ABT1W681_9PROT</name>
<dbReference type="Gene3D" id="3.40.190.290">
    <property type="match status" value="1"/>
</dbReference>
<proteinExistence type="inferred from homology"/>
<dbReference type="CDD" id="cd08422">
    <property type="entry name" value="PBP2_CrgA_like"/>
    <property type="match status" value="1"/>
</dbReference>
<dbReference type="SUPFAM" id="SSF53850">
    <property type="entry name" value="Periplasmic binding protein-like II"/>
    <property type="match status" value="1"/>
</dbReference>